<evidence type="ECO:0000256" key="4">
    <source>
        <dbReference type="ARBA" id="ARBA00022989"/>
    </source>
</evidence>
<evidence type="ECO:0000313" key="9">
    <source>
        <dbReference type="EMBL" id="BCL61667.1"/>
    </source>
</evidence>
<name>A0A8D5FXA8_9BACT</name>
<feature type="transmembrane region" description="Helical" evidence="6">
    <location>
        <begin position="338"/>
        <end position="356"/>
    </location>
</feature>
<feature type="transmembrane region" description="Helical" evidence="6">
    <location>
        <begin position="725"/>
        <end position="744"/>
    </location>
</feature>
<feature type="transmembrane region" description="Helical" evidence="6">
    <location>
        <begin position="638"/>
        <end position="657"/>
    </location>
</feature>
<dbReference type="GO" id="GO:0005886">
    <property type="term" value="C:plasma membrane"/>
    <property type="evidence" value="ECO:0007669"/>
    <property type="project" value="UniProtKB-SubCell"/>
</dbReference>
<comment type="subcellular location">
    <subcellularLocation>
        <location evidence="1">Cell membrane</location>
        <topology evidence="1">Multi-pass membrane protein</topology>
    </subcellularLocation>
</comment>
<evidence type="ECO:0000259" key="8">
    <source>
        <dbReference type="Pfam" id="PF03176"/>
    </source>
</evidence>
<feature type="transmembrane region" description="Helical" evidence="6">
    <location>
        <begin position="664"/>
        <end position="686"/>
    </location>
</feature>
<gene>
    <name evidence="9" type="ORF">DGMP_23600</name>
</gene>
<dbReference type="Proteomes" id="UP000826725">
    <property type="component" value="Chromosome"/>
</dbReference>
<dbReference type="KEGG" id="dbk:DGMP_23600"/>
<keyword evidence="3 6" id="KW-0812">Transmembrane</keyword>
<feature type="domain" description="Protein export membrane protein SecD/SecF C-terminal" evidence="7">
    <location>
        <begin position="629"/>
        <end position="723"/>
    </location>
</feature>
<evidence type="ECO:0000313" key="10">
    <source>
        <dbReference type="Proteomes" id="UP000826725"/>
    </source>
</evidence>
<reference evidence="9" key="1">
    <citation type="submission" date="2020-09" db="EMBL/GenBank/DDBJ databases">
        <title>Desulfogranum mesoprofundum gen. nov., sp. nov., a novel mesophilic, sulfate-reducing chemolithoautotroph isolated from a deep-sea hydrothermal vent chimney in the Suiyo Seamount.</title>
        <authorList>
            <person name="Hashimoto Y."/>
            <person name="Nakagawa S."/>
        </authorList>
    </citation>
    <scope>NUCLEOTIDE SEQUENCE</scope>
    <source>
        <strain evidence="9">KT2</strain>
    </source>
</reference>
<feature type="transmembrane region" description="Helical" evidence="6">
    <location>
        <begin position="406"/>
        <end position="429"/>
    </location>
</feature>
<feature type="transmembrane region" description="Helical" evidence="6">
    <location>
        <begin position="248"/>
        <end position="265"/>
    </location>
</feature>
<proteinExistence type="predicted"/>
<dbReference type="InterPro" id="IPR050545">
    <property type="entry name" value="Mycobact_MmpL"/>
</dbReference>
<evidence type="ECO:0008006" key="11">
    <source>
        <dbReference type="Google" id="ProtNLM"/>
    </source>
</evidence>
<keyword evidence="5 6" id="KW-0472">Membrane</keyword>
<keyword evidence="4 6" id="KW-1133">Transmembrane helix</keyword>
<feature type="transmembrane region" description="Helical" evidence="6">
    <location>
        <begin position="272"/>
        <end position="291"/>
    </location>
</feature>
<dbReference type="InterPro" id="IPR048634">
    <property type="entry name" value="SecD_SecF_C"/>
</dbReference>
<dbReference type="AlphaFoldDB" id="A0A8D5FXA8"/>
<dbReference type="Pfam" id="PF02355">
    <property type="entry name" value="SecD_SecF_C"/>
    <property type="match status" value="1"/>
</dbReference>
<dbReference type="PANTHER" id="PTHR33406:SF13">
    <property type="entry name" value="MEMBRANE PROTEIN YDFJ"/>
    <property type="match status" value="1"/>
</dbReference>
<evidence type="ECO:0000256" key="5">
    <source>
        <dbReference type="ARBA" id="ARBA00023136"/>
    </source>
</evidence>
<protein>
    <recommendedName>
        <fullName evidence="11">Membrane transport protein MMPL domain-containing protein</fullName>
    </recommendedName>
</protein>
<keyword evidence="2" id="KW-1003">Cell membrane</keyword>
<evidence type="ECO:0000256" key="6">
    <source>
        <dbReference type="SAM" id="Phobius"/>
    </source>
</evidence>
<feature type="transmembrane region" description="Helical" evidence="6">
    <location>
        <begin position="750"/>
        <end position="774"/>
    </location>
</feature>
<feature type="transmembrane region" description="Helical" evidence="6">
    <location>
        <begin position="362"/>
        <end position="385"/>
    </location>
</feature>
<organism evidence="9 10">
    <name type="scientific">Desulfomarina profundi</name>
    <dbReference type="NCBI Taxonomy" id="2772557"/>
    <lineage>
        <taxon>Bacteria</taxon>
        <taxon>Pseudomonadati</taxon>
        <taxon>Thermodesulfobacteriota</taxon>
        <taxon>Desulfobulbia</taxon>
        <taxon>Desulfobulbales</taxon>
        <taxon>Desulfobulbaceae</taxon>
        <taxon>Desulfomarina</taxon>
    </lineage>
</organism>
<feature type="transmembrane region" description="Helical" evidence="6">
    <location>
        <begin position="297"/>
        <end position="318"/>
    </location>
</feature>
<sequence length="781" mass="85931">MFLLSVLLVGVFLSLQVSIDDNALDLLPDGQVKGDLHLLQRLGLVDRIFITLSIEKPAANDTEKLKKSVTRLGRLLRESSSFSLVMDKLEPGYESSLYTMFSPWLPVLMERDDLAAVEKKLTPDALDRAMEKLFTLLNSPAGIAVKKQVRSDPLGLTGLLLNKLNHLRSEFSMRLVDGFFMSSDSSHALVLAESIFSLTDSKNAEKIETELKTLFKKSLESGVTAEIIGTLPHTLANSRTIQHDLKRLLPLATFLLLFLLAVTLRDIRVVPVLGVVFMAALPAIGVTSLVFGHVSGLALGFGIVLLGIGVDFSIHLFLALGEEGERSGQLRALRRPVLFAWLTTATVLAVLLFSGVPSHRQMATLALVGVSLAVLFSWLVIPEIVPREKSRKQEKRRKKVLLSARLTPFVKKGLLVLWGLLLVAGLTAWPQLHYNGDLRVLDAPDRHVIAAEKHFRDIWGAKGDEAFIVSAGKNLDIALENNSMVYTFLKEHGIGPFQSLAPLLPGRKIQRENVKQWQQFWNEKRPEFDRVFLEAAAKYGFSESAFTPFFHTLEGEPGLLQPEKIEKSPLRSMAASMIRSPGRTEGGRSSDFLVMTTVSLQGGNLQVLQDWTESNPDVTLLANRIWRTEVEQSLRRDMMILCLAAGCAVVFLVGLQFRRFDGMLAVLAPVLSALSAMSVFCFLTGVELNMMHLIMGIMVIGLSVDYGIFVVCARREKQYATTSKAVSICAASSLIGFGVLAFAAHPALHALGITVLVGIGTAWPVALLVSPTLLEFGEQRH</sequence>
<keyword evidence="10" id="KW-1185">Reference proteome</keyword>
<dbReference type="EMBL" id="AP024086">
    <property type="protein sequence ID" value="BCL61667.1"/>
    <property type="molecule type" value="Genomic_DNA"/>
</dbReference>
<evidence type="ECO:0000256" key="2">
    <source>
        <dbReference type="ARBA" id="ARBA00022475"/>
    </source>
</evidence>
<dbReference type="PANTHER" id="PTHR33406">
    <property type="entry name" value="MEMBRANE PROTEIN MJ1562-RELATED"/>
    <property type="match status" value="1"/>
</dbReference>
<feature type="transmembrane region" description="Helical" evidence="6">
    <location>
        <begin position="692"/>
        <end position="713"/>
    </location>
</feature>
<evidence type="ECO:0000256" key="1">
    <source>
        <dbReference type="ARBA" id="ARBA00004651"/>
    </source>
</evidence>
<feature type="domain" description="Membrane transport protein MMPL" evidence="8">
    <location>
        <begin position="168"/>
        <end position="385"/>
    </location>
</feature>
<evidence type="ECO:0000259" key="7">
    <source>
        <dbReference type="Pfam" id="PF02355"/>
    </source>
</evidence>
<accession>A0A8D5FXA8</accession>
<dbReference type="Pfam" id="PF03176">
    <property type="entry name" value="MMPL"/>
    <property type="match status" value="1"/>
</dbReference>
<evidence type="ECO:0000256" key="3">
    <source>
        <dbReference type="ARBA" id="ARBA00022692"/>
    </source>
</evidence>
<dbReference type="InterPro" id="IPR004869">
    <property type="entry name" value="MMPL_dom"/>
</dbReference>